<gene>
    <name evidence="1" type="ORF">BP00DRAFT_10203</name>
</gene>
<accession>A0A2V5IEE7</accession>
<reference evidence="1 2" key="1">
    <citation type="submission" date="2018-02" db="EMBL/GenBank/DDBJ databases">
        <title>The genomes of Aspergillus section Nigri reveals drivers in fungal speciation.</title>
        <authorList>
            <consortium name="DOE Joint Genome Institute"/>
            <person name="Vesth T.C."/>
            <person name="Nybo J."/>
            <person name="Theobald S."/>
            <person name="Brandl J."/>
            <person name="Frisvad J.C."/>
            <person name="Nielsen K.F."/>
            <person name="Lyhne E.K."/>
            <person name="Kogle M.E."/>
            <person name="Kuo A."/>
            <person name="Riley R."/>
            <person name="Clum A."/>
            <person name="Nolan M."/>
            <person name="Lipzen A."/>
            <person name="Salamov A."/>
            <person name="Henrissat B."/>
            <person name="Wiebenga A."/>
            <person name="De vries R.P."/>
            <person name="Grigoriev I.V."/>
            <person name="Mortensen U.H."/>
            <person name="Andersen M.R."/>
            <person name="Baker S.E."/>
        </authorList>
    </citation>
    <scope>NUCLEOTIDE SEQUENCE [LARGE SCALE GENOMIC DNA]</scope>
    <source>
        <strain evidence="1 2">CBS 114.80</strain>
    </source>
</reference>
<sequence>MKVGQRCSENIEMTNTYMMISDSLKEREISYWSIYPSALDSAKREEPPFHGLPLPTIAESCCSYMPAKRSPLRTDCDQCEQLGVPSEPLQKVTVAYSPDLCLDDASSAASPQSIKLNTSSVANEPFLIPHRALGSKEALITFGVRDSECLSADHLVRVAHQEPGIATSNNDAEVPLPKVELPWEYSPVVAFSNSFSNAEETIDTASALTWSIPEVHHVSCVTHTRDISHGELAYSTPCVSGATAHSCDDDLGGTFDQLISMPDNSPDDSLQSSQIGWSDTSSPLAGVCPSQTCCPDLLPIPERQMTSQAPTYYQPPPTYSYQHRDSSTFAPSHHPLPAPFQPQLSPTDGHVSVGIGGALRGSTTRASDVKNKLLIQYKQQGLSYKAIKEVCNFAEAESTLRGRYRTLTKPKHSRVRKPQWQDRDVKFIFPFCIVARAFQPWKESRILTVIFFPPSPLQIQLLCEAVTQLEHGRQASRCPYLFDHQSRDLALVQPPKVSWKQVALYIYENGGSYLFGNATCKKKWCEVHKVKC</sequence>
<proteinExistence type="predicted"/>
<name>A0A2V5IEE7_9EURO</name>
<dbReference type="Proteomes" id="UP000248817">
    <property type="component" value="Unassembled WGS sequence"/>
</dbReference>
<dbReference type="AlphaFoldDB" id="A0A2V5IEE7"/>
<organism evidence="1 2">
    <name type="scientific">Aspergillus indologenus CBS 114.80</name>
    <dbReference type="NCBI Taxonomy" id="1450541"/>
    <lineage>
        <taxon>Eukaryota</taxon>
        <taxon>Fungi</taxon>
        <taxon>Dikarya</taxon>
        <taxon>Ascomycota</taxon>
        <taxon>Pezizomycotina</taxon>
        <taxon>Eurotiomycetes</taxon>
        <taxon>Eurotiomycetidae</taxon>
        <taxon>Eurotiales</taxon>
        <taxon>Aspergillaceae</taxon>
        <taxon>Aspergillus</taxon>
        <taxon>Aspergillus subgen. Circumdati</taxon>
    </lineage>
</organism>
<keyword evidence="2" id="KW-1185">Reference proteome</keyword>
<dbReference type="EMBL" id="KZ825472">
    <property type="protein sequence ID" value="PYI35039.1"/>
    <property type="molecule type" value="Genomic_DNA"/>
</dbReference>
<evidence type="ECO:0000313" key="2">
    <source>
        <dbReference type="Proteomes" id="UP000248817"/>
    </source>
</evidence>
<evidence type="ECO:0000313" key="1">
    <source>
        <dbReference type="EMBL" id="PYI35039.1"/>
    </source>
</evidence>
<protein>
    <recommendedName>
        <fullName evidence="3">Clr5 domain-containing protein</fullName>
    </recommendedName>
</protein>
<evidence type="ECO:0008006" key="3">
    <source>
        <dbReference type="Google" id="ProtNLM"/>
    </source>
</evidence>